<evidence type="ECO:0000256" key="1">
    <source>
        <dbReference type="SAM" id="MobiDB-lite"/>
    </source>
</evidence>
<feature type="region of interest" description="Disordered" evidence="1">
    <location>
        <begin position="29"/>
        <end position="77"/>
    </location>
</feature>
<comment type="caution">
    <text evidence="2">The sequence shown here is derived from an EMBL/GenBank/DDBJ whole genome shotgun (WGS) entry which is preliminary data.</text>
</comment>
<proteinExistence type="predicted"/>
<accession>A0A540WZL9</accession>
<dbReference type="RefSeq" id="WP_141643876.1">
    <property type="nucleotide sequence ID" value="NZ_VIFM01000069.1"/>
</dbReference>
<organism evidence="2 3">
    <name type="scientific">Myxococcus llanfairpwllgwyngyllgogerychwyrndrobwllllantysiliogogogochensis</name>
    <dbReference type="NCBI Taxonomy" id="2590453"/>
    <lineage>
        <taxon>Bacteria</taxon>
        <taxon>Pseudomonadati</taxon>
        <taxon>Myxococcota</taxon>
        <taxon>Myxococcia</taxon>
        <taxon>Myxococcales</taxon>
        <taxon>Cystobacterineae</taxon>
        <taxon>Myxococcaceae</taxon>
        <taxon>Myxococcus</taxon>
    </lineage>
</organism>
<dbReference type="Proteomes" id="UP000315369">
    <property type="component" value="Unassembled WGS sequence"/>
</dbReference>
<protein>
    <submittedName>
        <fullName evidence="2">Uncharacterized protein</fullName>
    </submittedName>
</protein>
<feature type="compositionally biased region" description="Low complexity" evidence="1">
    <location>
        <begin position="31"/>
        <end position="64"/>
    </location>
</feature>
<evidence type="ECO:0000313" key="3">
    <source>
        <dbReference type="Proteomes" id="UP000315369"/>
    </source>
</evidence>
<dbReference type="OrthoDB" id="8431581at2"/>
<dbReference type="AlphaFoldDB" id="A0A540WZL9"/>
<name>A0A540WZL9_9BACT</name>
<keyword evidence="3" id="KW-1185">Reference proteome</keyword>
<reference evidence="2 3" key="1">
    <citation type="submission" date="2019-06" db="EMBL/GenBank/DDBJ databases">
        <authorList>
            <person name="Livingstone P."/>
            <person name="Whitworth D."/>
        </authorList>
    </citation>
    <scope>NUCLEOTIDE SEQUENCE [LARGE SCALE GENOMIC DNA]</scope>
    <source>
        <strain evidence="2 3">AM401</strain>
    </source>
</reference>
<dbReference type="EMBL" id="VIFM01000069">
    <property type="protein sequence ID" value="TQF14410.1"/>
    <property type="molecule type" value="Genomic_DNA"/>
</dbReference>
<gene>
    <name evidence="2" type="ORF">FJV41_18720</name>
</gene>
<evidence type="ECO:0000313" key="2">
    <source>
        <dbReference type="EMBL" id="TQF14410.1"/>
    </source>
</evidence>
<sequence>MRTNGRWLELTLLTTALCLAACDSDDDNPGPDDAGVSDAGTADAGGSDAGVSDAGPDGGPTDPGFEQGDGVSRESTTVGGIAVDRYTWTDSQGRPRTVSLKRQTSAGNGGYAVQSTYQVRAGGDWRTVTVDGTAGGESGFGYFVGHELYRQFDNGSSGTIAGLHGEDDSPLGYGFAVQGTHSAILPGSTFASHTFTTAYPKWGTRVAMADVTASTPAASAAHQKFMVPLTLRWVFQKGMDFPRLDTRMDLGEAVAGQLSFDMRGPYGVVEFADSDTQAALSNVQWGDTRNHCTTQAPVANPLTTQAGWTWNEPIGTTRKYHSLLARHSSTGVLYELGLVELKLGQDPGLVYGGYSTNNGTTKAATGRALLSGDFSAGEWPFQSAQYSGLNANTGVTGKKFAWGSSPFYGSALSSVYFNPDFSTSINAFPVGKTLLYRTCLVLGVSPFTDASRKSLTRGVAESASPSCATAEPL</sequence>